<evidence type="ECO:0000259" key="2">
    <source>
        <dbReference type="PROSITE" id="PS51208"/>
    </source>
</evidence>
<dbReference type="SUPFAM" id="SSF103515">
    <property type="entry name" value="Autotransporter"/>
    <property type="match status" value="1"/>
</dbReference>
<organism evidence="3 4">
    <name type="scientific">Mesorhizobium liriopis</name>
    <dbReference type="NCBI Taxonomy" id="2953882"/>
    <lineage>
        <taxon>Bacteria</taxon>
        <taxon>Pseudomonadati</taxon>
        <taxon>Pseudomonadota</taxon>
        <taxon>Alphaproteobacteria</taxon>
        <taxon>Hyphomicrobiales</taxon>
        <taxon>Phyllobacteriaceae</taxon>
        <taxon>Mesorhizobium</taxon>
    </lineage>
</organism>
<dbReference type="RefSeq" id="WP_252822560.1">
    <property type="nucleotide sequence ID" value="NZ_JAMXQS010000012.1"/>
</dbReference>
<dbReference type="SMART" id="SM00869">
    <property type="entry name" value="Autotransporter"/>
    <property type="match status" value="1"/>
</dbReference>
<protein>
    <submittedName>
        <fullName evidence="3">Autotransporter domain-containing protein</fullName>
    </submittedName>
</protein>
<dbReference type="Pfam" id="PF03797">
    <property type="entry name" value="Autotransporter"/>
    <property type="match status" value="1"/>
</dbReference>
<dbReference type="NCBIfam" id="TIGR02601">
    <property type="entry name" value="autotrns_rpt"/>
    <property type="match status" value="2"/>
</dbReference>
<dbReference type="InterPro" id="IPR012332">
    <property type="entry name" value="Autotransporter_pectin_lyase_C"/>
</dbReference>
<dbReference type="EMBL" id="JAMXQS010000012">
    <property type="protein sequence ID" value="MCO6052233.1"/>
    <property type="molecule type" value="Genomic_DNA"/>
</dbReference>
<dbReference type="PROSITE" id="PS51208">
    <property type="entry name" value="AUTOTRANSPORTER"/>
    <property type="match status" value="1"/>
</dbReference>
<evidence type="ECO:0000313" key="3">
    <source>
        <dbReference type="EMBL" id="MCO6052233.1"/>
    </source>
</evidence>
<sequence length="1005" mass="99765">MLLWSAAPLSAQQAFAGTAGENSSLAAPFAITAQDVTYSGTDSAGNAALTTNQGETVTFDDDSTAANATIINNSGGATFFNDRASGGSALITVNRDSRLSFNSAANAAGANVTVNEGGRTTFAGQSSAGNAGITNNGTLAFSEQATGGQSDITNNASGTVSFSGDASSGNGRITNNGTLSFTERARAAGAFIVTNEDAQTTFSGNSSADTAAFTNNGSLAFSEQSSAADASINNNGTGTVGFSGNASAGTSFIANSGTVALTGNASAASAEIVNNKTGRLVVSGNATLGETSINNGGELALSGNASAGSASIVTGPDAVTRFSENATGGLATLQADGGGTVDFSGVSSGQVSAGSIAGPGTFRLGANRLTVGGNNASTTVDGVITDGGAGGSLVKTGTGTLTLSGTNSYRGETVVRAGTLQTAATNTLPSDTAVSVESAGTLALAGFNQRIGSLKGAGTVDLSAGSILATGANNADTTFSGTLGGSGGLVKQGAGRMSLSGTSTYSGATTVEAGELAVSGLIASSSVVVLAEGILSGAGTVGTTSVSGTLSRQSDGETLTVAGDLSFPAGSVFAVALTPGADADLVTVQGTASLDGGKLVVSPGAGFTVAGSRFRLISAASVTGTFADEPDDTLFLSFDVDYGATAVDLAVARNGRELSSVAQTPNQRAVGQALEEWGLGAVLDALLLSGDEGTARNGLDSLSGEIYADIASRGIEGDTLLRDLLSSQAVLRSERLQLWAKPFGAAAGFETDGNAAAFDATRTGVLAGADVAITPDWLVGLAGGYSHNRIDLDARGSEAEIDSFTLAAYGQGKIENWNLSFGALHSWHGVDVSREVALPGLSEALSSDFDARSGQVWAGAGYPFKLSFATLEPFTDLSYAWWDGDGWSENGVAGLASDGSRVDGFVGTLGLRGSTAWRVRDNLEAAFSANAGWRFAAIDGEGQAVRFVGGPSFSVSGLPADRNALALGGKLRLSSGACSAALGYDGMFGDALQQHTISANLNGRF</sequence>
<dbReference type="InterPro" id="IPR036709">
    <property type="entry name" value="Autotransporte_beta_dom_sf"/>
</dbReference>
<name>A0ABT1CBN2_9HYPH</name>
<accession>A0ABT1CBN2</accession>
<dbReference type="InterPro" id="IPR006315">
    <property type="entry name" value="OM_autotransptr_brl_dom"/>
</dbReference>
<proteinExistence type="predicted"/>
<dbReference type="InterPro" id="IPR013425">
    <property type="entry name" value="Autotrns_rpt"/>
</dbReference>
<evidence type="ECO:0000313" key="4">
    <source>
        <dbReference type="Proteomes" id="UP001205906"/>
    </source>
</evidence>
<dbReference type="InterPro" id="IPR011050">
    <property type="entry name" value="Pectin_lyase_fold/virulence"/>
</dbReference>
<dbReference type="Gene3D" id="2.40.128.130">
    <property type="entry name" value="Autotransporter beta-domain"/>
    <property type="match status" value="1"/>
</dbReference>
<dbReference type="Gene3D" id="2.160.20.20">
    <property type="match status" value="1"/>
</dbReference>
<comment type="caution">
    <text evidence="3">The sequence shown here is derived from an EMBL/GenBank/DDBJ whole genome shotgun (WGS) entry which is preliminary data.</text>
</comment>
<dbReference type="InterPro" id="IPR005546">
    <property type="entry name" value="Autotransporte_beta"/>
</dbReference>
<dbReference type="Proteomes" id="UP001205906">
    <property type="component" value="Unassembled WGS sequence"/>
</dbReference>
<dbReference type="Pfam" id="PF12951">
    <property type="entry name" value="PATR"/>
    <property type="match status" value="2"/>
</dbReference>
<dbReference type="NCBIfam" id="TIGR01414">
    <property type="entry name" value="autotrans_barl"/>
    <property type="match status" value="1"/>
</dbReference>
<feature type="domain" description="Autotransporter" evidence="2">
    <location>
        <begin position="731"/>
        <end position="1005"/>
    </location>
</feature>
<gene>
    <name evidence="3" type="ORF">NGM99_20810</name>
</gene>
<keyword evidence="4" id="KW-1185">Reference proteome</keyword>
<keyword evidence="1" id="KW-0732">Signal</keyword>
<reference evidence="3 4" key="1">
    <citation type="submission" date="2022-06" db="EMBL/GenBank/DDBJ databases">
        <title>Mesorhizobium sp. strain RP14 Genome sequencing and assembly.</title>
        <authorList>
            <person name="Kim I."/>
        </authorList>
    </citation>
    <scope>NUCLEOTIDE SEQUENCE [LARGE SCALE GENOMIC DNA]</scope>
    <source>
        <strain evidence="4">RP14(2022)</strain>
    </source>
</reference>
<evidence type="ECO:0000256" key="1">
    <source>
        <dbReference type="ARBA" id="ARBA00022729"/>
    </source>
</evidence>
<dbReference type="SUPFAM" id="SSF51126">
    <property type="entry name" value="Pectin lyase-like"/>
    <property type="match status" value="2"/>
</dbReference>